<keyword evidence="6" id="KW-1185">Reference proteome</keyword>
<dbReference type="EMBL" id="RJVG01000008">
    <property type="protein sequence ID" value="ROR26389.1"/>
    <property type="molecule type" value="Genomic_DNA"/>
</dbReference>
<evidence type="ECO:0000259" key="4">
    <source>
        <dbReference type="PROSITE" id="PS51350"/>
    </source>
</evidence>
<dbReference type="NCBIfam" id="TIGR01003">
    <property type="entry name" value="PTS_HPr_family"/>
    <property type="match status" value="1"/>
</dbReference>
<dbReference type="InterPro" id="IPR035895">
    <property type="entry name" value="HPr-like_sf"/>
</dbReference>
<dbReference type="InterPro" id="IPR050399">
    <property type="entry name" value="HPr"/>
</dbReference>
<dbReference type="PANTHER" id="PTHR33705">
    <property type="entry name" value="PHOSPHOCARRIER PROTEIN HPR"/>
    <property type="match status" value="1"/>
</dbReference>
<dbReference type="PRINTS" id="PR00107">
    <property type="entry name" value="PHOSPHOCPHPR"/>
</dbReference>
<dbReference type="Gene3D" id="3.30.1340.10">
    <property type="entry name" value="HPr-like"/>
    <property type="match status" value="1"/>
</dbReference>
<dbReference type="RefSeq" id="WP_123610100.1">
    <property type="nucleotide sequence ID" value="NZ_RJVG01000008.1"/>
</dbReference>
<keyword evidence="3" id="KW-0598">Phosphotransferase system</keyword>
<dbReference type="Proteomes" id="UP000273083">
    <property type="component" value="Unassembled WGS sequence"/>
</dbReference>
<dbReference type="CDD" id="cd00367">
    <property type="entry name" value="PTS-HPr_like"/>
    <property type="match status" value="1"/>
</dbReference>
<evidence type="ECO:0000256" key="2">
    <source>
        <dbReference type="ARBA" id="ARBA00022490"/>
    </source>
</evidence>
<comment type="subcellular location">
    <subcellularLocation>
        <location evidence="1">Cytoplasm</location>
    </subcellularLocation>
</comment>
<sequence>MREIKYVIKDEMGIHARPAGLLIKEAGKFTCTINIKKDTKEVDAKRIIGVMGLGVKQGEEITVIFNGPDEEEAAKTVAEFLKSNL</sequence>
<comment type="caution">
    <text evidence="5">The sequence shown here is derived from an EMBL/GenBank/DDBJ whole genome shotgun (WGS) entry which is preliminary data.</text>
</comment>
<feature type="domain" description="HPr" evidence="4">
    <location>
        <begin position="1"/>
        <end position="85"/>
    </location>
</feature>
<dbReference type="OrthoDB" id="9809047at2"/>
<dbReference type="PROSITE" id="PS51350">
    <property type="entry name" value="PTS_HPR_DOM"/>
    <property type="match status" value="1"/>
</dbReference>
<dbReference type="PANTHER" id="PTHR33705:SF2">
    <property type="entry name" value="PHOSPHOCARRIER PROTEIN NPR"/>
    <property type="match status" value="1"/>
</dbReference>
<keyword evidence="2" id="KW-0963">Cytoplasm</keyword>
<evidence type="ECO:0000256" key="1">
    <source>
        <dbReference type="ARBA" id="ARBA00004496"/>
    </source>
</evidence>
<organism evidence="5 6">
    <name type="scientific">Mobilisporobacter senegalensis</name>
    <dbReference type="NCBI Taxonomy" id="1329262"/>
    <lineage>
        <taxon>Bacteria</taxon>
        <taxon>Bacillati</taxon>
        <taxon>Bacillota</taxon>
        <taxon>Clostridia</taxon>
        <taxon>Lachnospirales</taxon>
        <taxon>Lachnospiraceae</taxon>
        <taxon>Mobilisporobacter</taxon>
    </lineage>
</organism>
<dbReference type="GO" id="GO:0005737">
    <property type="term" value="C:cytoplasm"/>
    <property type="evidence" value="ECO:0007669"/>
    <property type="project" value="UniProtKB-SubCell"/>
</dbReference>
<evidence type="ECO:0000313" key="6">
    <source>
        <dbReference type="Proteomes" id="UP000273083"/>
    </source>
</evidence>
<protein>
    <submittedName>
        <fullName evidence="5">Phosphocarrier protein</fullName>
    </submittedName>
</protein>
<name>A0A3N1XI56_9FIRM</name>
<evidence type="ECO:0000256" key="3">
    <source>
        <dbReference type="ARBA" id="ARBA00022683"/>
    </source>
</evidence>
<proteinExistence type="predicted"/>
<dbReference type="GO" id="GO:0009401">
    <property type="term" value="P:phosphoenolpyruvate-dependent sugar phosphotransferase system"/>
    <property type="evidence" value="ECO:0007669"/>
    <property type="project" value="UniProtKB-KW"/>
</dbReference>
<dbReference type="InterPro" id="IPR000032">
    <property type="entry name" value="HPr-like"/>
</dbReference>
<dbReference type="AlphaFoldDB" id="A0A3N1XI56"/>
<reference evidence="5 6" key="1">
    <citation type="submission" date="2018-11" db="EMBL/GenBank/DDBJ databases">
        <title>Genomic Encyclopedia of Type Strains, Phase IV (KMG-IV): sequencing the most valuable type-strain genomes for metagenomic binning, comparative biology and taxonomic classification.</title>
        <authorList>
            <person name="Goeker M."/>
        </authorList>
    </citation>
    <scope>NUCLEOTIDE SEQUENCE [LARGE SCALE GENOMIC DNA]</scope>
    <source>
        <strain evidence="5 6">DSM 26537</strain>
    </source>
</reference>
<accession>A0A3N1XI56</accession>
<evidence type="ECO:0000313" key="5">
    <source>
        <dbReference type="EMBL" id="ROR26389.1"/>
    </source>
</evidence>
<dbReference type="Pfam" id="PF00381">
    <property type="entry name" value="PTS-HPr"/>
    <property type="match status" value="1"/>
</dbReference>
<gene>
    <name evidence="5" type="ORF">EDD66_108111</name>
</gene>
<dbReference type="SUPFAM" id="SSF55594">
    <property type="entry name" value="HPr-like"/>
    <property type="match status" value="1"/>
</dbReference>